<dbReference type="Gene3D" id="1.20.1740.10">
    <property type="entry name" value="Amino acid/polyamine transporter I"/>
    <property type="match status" value="1"/>
</dbReference>
<feature type="transmembrane region" description="Helical" evidence="6">
    <location>
        <begin position="403"/>
        <end position="423"/>
    </location>
</feature>
<feature type="transmembrane region" description="Helical" evidence="6">
    <location>
        <begin position="61"/>
        <end position="83"/>
    </location>
</feature>
<evidence type="ECO:0000256" key="3">
    <source>
        <dbReference type="ARBA" id="ARBA00022692"/>
    </source>
</evidence>
<accession>A0A1H6M0V5</accession>
<feature type="transmembrane region" description="Helical" evidence="6">
    <location>
        <begin position="377"/>
        <end position="397"/>
    </location>
</feature>
<dbReference type="GO" id="GO:0016020">
    <property type="term" value="C:membrane"/>
    <property type="evidence" value="ECO:0007669"/>
    <property type="project" value="UniProtKB-SubCell"/>
</dbReference>
<dbReference type="PANTHER" id="PTHR43243:SF4">
    <property type="entry name" value="CATIONIC AMINO ACID TRANSPORTER 4"/>
    <property type="match status" value="1"/>
</dbReference>
<evidence type="ECO:0000256" key="4">
    <source>
        <dbReference type="ARBA" id="ARBA00022989"/>
    </source>
</evidence>
<dbReference type="Pfam" id="PF13520">
    <property type="entry name" value="AA_permease_2"/>
    <property type="match status" value="1"/>
</dbReference>
<gene>
    <name evidence="7" type="ORF">SAMN02927937_02069</name>
</gene>
<proteinExistence type="predicted"/>
<evidence type="ECO:0000256" key="5">
    <source>
        <dbReference type="ARBA" id="ARBA00023136"/>
    </source>
</evidence>
<dbReference type="PIRSF" id="PIRSF006060">
    <property type="entry name" value="AA_transporter"/>
    <property type="match status" value="1"/>
</dbReference>
<keyword evidence="5 6" id="KW-0472">Membrane</keyword>
<name>A0A1H6M0V5_9FLAO</name>
<evidence type="ECO:0000256" key="6">
    <source>
        <dbReference type="SAM" id="Phobius"/>
    </source>
</evidence>
<evidence type="ECO:0000256" key="1">
    <source>
        <dbReference type="ARBA" id="ARBA00004141"/>
    </source>
</evidence>
<feature type="transmembrane region" description="Helical" evidence="6">
    <location>
        <begin position="247"/>
        <end position="268"/>
    </location>
</feature>
<feature type="transmembrane region" description="Helical" evidence="6">
    <location>
        <begin position="331"/>
        <end position="356"/>
    </location>
</feature>
<dbReference type="Proteomes" id="UP000199634">
    <property type="component" value="Unassembled WGS sequence"/>
</dbReference>
<protein>
    <submittedName>
        <fullName evidence="7">Amino acid/polyamine/organocation transporter, APC superfamily (TC 2.A.3)</fullName>
    </submittedName>
</protein>
<evidence type="ECO:0000313" key="7">
    <source>
        <dbReference type="EMBL" id="SEH90839.1"/>
    </source>
</evidence>
<feature type="transmembrane region" description="Helical" evidence="6">
    <location>
        <begin position="104"/>
        <end position="128"/>
    </location>
</feature>
<feature type="transmembrane region" description="Helical" evidence="6">
    <location>
        <begin position="155"/>
        <end position="173"/>
    </location>
</feature>
<evidence type="ECO:0000256" key="2">
    <source>
        <dbReference type="ARBA" id="ARBA00022448"/>
    </source>
</evidence>
<keyword evidence="2" id="KW-0813">Transport</keyword>
<reference evidence="8" key="1">
    <citation type="submission" date="2016-10" db="EMBL/GenBank/DDBJ databases">
        <authorList>
            <person name="Varghese N."/>
            <person name="Submissions S."/>
        </authorList>
    </citation>
    <scope>NUCLEOTIDE SEQUENCE [LARGE SCALE GENOMIC DNA]</scope>
    <source>
        <strain evidence="8">CGMCC 1.10825</strain>
    </source>
</reference>
<dbReference type="PANTHER" id="PTHR43243">
    <property type="entry name" value="INNER MEMBRANE TRANSPORTER YGJI-RELATED"/>
    <property type="match status" value="1"/>
</dbReference>
<dbReference type="GO" id="GO:0015171">
    <property type="term" value="F:amino acid transmembrane transporter activity"/>
    <property type="evidence" value="ECO:0007669"/>
    <property type="project" value="TreeGrafter"/>
</dbReference>
<feature type="transmembrane region" description="Helical" evidence="6">
    <location>
        <begin position="435"/>
        <end position="454"/>
    </location>
</feature>
<feature type="transmembrane region" description="Helical" evidence="6">
    <location>
        <begin position="33"/>
        <end position="55"/>
    </location>
</feature>
<feature type="transmembrane region" description="Helical" evidence="6">
    <location>
        <begin position="460"/>
        <end position="478"/>
    </location>
</feature>
<evidence type="ECO:0000313" key="8">
    <source>
        <dbReference type="Proteomes" id="UP000199634"/>
    </source>
</evidence>
<dbReference type="InterPro" id="IPR002293">
    <property type="entry name" value="AA/rel_permease1"/>
</dbReference>
<dbReference type="RefSeq" id="WP_177165070.1">
    <property type="nucleotide sequence ID" value="NZ_FNXE01000029.1"/>
</dbReference>
<sequence>MGIFSKKSISSLISEANEQGEGTLKKTFGSWGLVALGVGAIIGAGLFSLTGIAAAENAGPAVALSFVIAALGCAFAGLCYAEFASMLPVAGSAYTYSYATMGEFIAWIIGWDLVLEYALASATVAVSWSQYFNELLKVFHLEIPVEFLKGPFEGGIINIPAIVIVCLLSLLLIRGTQESARVNNLLVILKVTVVVIFIALGWQFINPANHDPFIPANVGEEMVKSGELSFTAFLSSEYFGEYGWSGVLRAAGVVFFAFIGFDAVSTAAQEAKNPKKGMPFGIIGSLIICTVLYVLFAYVLTGLENYLVFKGDAKPVATAFAKTGYHFLNTALIVTIIAGYTSVILVMLLGQSRVFYSMSKDGLLPKMFSDLSKRQTPWKTNLVFMVFVSLFAGFVPVSDLGHMVSIGTLFAFTLVCIGILVLRKTQPDIERPFKTPFVPLVPVLGIVVCLIMMVSLPVESWERLAIWLALGLVIYFAYSKKHSKLNN</sequence>
<feature type="transmembrane region" description="Helical" evidence="6">
    <location>
        <begin position="185"/>
        <end position="205"/>
    </location>
</feature>
<keyword evidence="8" id="KW-1185">Reference proteome</keyword>
<dbReference type="EMBL" id="FNXE01000029">
    <property type="protein sequence ID" value="SEH90839.1"/>
    <property type="molecule type" value="Genomic_DNA"/>
</dbReference>
<comment type="subcellular location">
    <subcellularLocation>
        <location evidence="1">Membrane</location>
        <topology evidence="1">Multi-pass membrane protein</topology>
    </subcellularLocation>
</comment>
<organism evidence="7 8">
    <name type="scientific">Paenimyroides marinum</name>
    <dbReference type="NCBI Taxonomy" id="1159016"/>
    <lineage>
        <taxon>Bacteria</taxon>
        <taxon>Pseudomonadati</taxon>
        <taxon>Bacteroidota</taxon>
        <taxon>Flavobacteriia</taxon>
        <taxon>Flavobacteriales</taxon>
        <taxon>Flavobacteriaceae</taxon>
        <taxon>Paenimyroides</taxon>
    </lineage>
</organism>
<keyword evidence="3 6" id="KW-0812">Transmembrane</keyword>
<keyword evidence="4 6" id="KW-1133">Transmembrane helix</keyword>
<feature type="transmembrane region" description="Helical" evidence="6">
    <location>
        <begin position="280"/>
        <end position="300"/>
    </location>
</feature>
<dbReference type="AlphaFoldDB" id="A0A1H6M0V5"/>
<dbReference type="STRING" id="1159016.SAMN02927937_02069"/>